<dbReference type="SUPFAM" id="SSF48317">
    <property type="entry name" value="Acid phosphatase/Vanadium-dependent haloperoxidase"/>
    <property type="match status" value="1"/>
</dbReference>
<dbReference type="AlphaFoldDB" id="E8RAH4"/>
<feature type="transmembrane region" description="Helical" evidence="1">
    <location>
        <begin position="174"/>
        <end position="192"/>
    </location>
</feature>
<feature type="transmembrane region" description="Helical" evidence="1">
    <location>
        <begin position="232"/>
        <end position="251"/>
    </location>
</feature>
<evidence type="ECO:0000256" key="1">
    <source>
        <dbReference type="SAM" id="Phobius"/>
    </source>
</evidence>
<feature type="transmembrane region" description="Helical" evidence="1">
    <location>
        <begin position="198"/>
        <end position="220"/>
    </location>
</feature>
<feature type="transmembrane region" description="Helical" evidence="1">
    <location>
        <begin position="12"/>
        <end position="30"/>
    </location>
</feature>
<feature type="transmembrane region" description="Helical" evidence="1">
    <location>
        <begin position="257"/>
        <end position="277"/>
    </location>
</feature>
<reference evidence="4" key="1">
    <citation type="submission" date="2010-11" db="EMBL/GenBank/DDBJ databases">
        <title>The complete genome of Desulfurococcus mucosus DSM 2162.</title>
        <authorList>
            <consortium name="US DOE Joint Genome Institute (JGI-PGF)"/>
            <person name="Lucas S."/>
            <person name="Copeland A."/>
            <person name="Lapidus A."/>
            <person name="Bruce D."/>
            <person name="Goodwin L."/>
            <person name="Pitluck S."/>
            <person name="Kyrpides N."/>
            <person name="Mavromatis K."/>
            <person name="Pagani I."/>
            <person name="Ivanova N."/>
            <person name="Ovchinnikova G."/>
            <person name="Chertkov O."/>
            <person name="Held B."/>
            <person name="Brettin T."/>
            <person name="Detter J.C."/>
            <person name="Tapia R."/>
            <person name="Han C."/>
            <person name="Land M."/>
            <person name="Hauser L."/>
            <person name="Markowitz V."/>
            <person name="Cheng J.-F."/>
            <person name="Hugenholtz P."/>
            <person name="Woyke T."/>
            <person name="Wu D."/>
            <person name="Wirth R."/>
            <person name="Bilek Y."/>
            <person name="Hader T."/>
            <person name="Klenk H.-P."/>
            <person name="Eisen J.A."/>
        </authorList>
    </citation>
    <scope>NUCLEOTIDE SEQUENCE [LARGE SCALE GENOMIC DNA]</scope>
    <source>
        <strain evidence="4">ATCC 35584 / DSM 2162 / JCM 9187 / O7/1</strain>
    </source>
</reference>
<dbReference type="Pfam" id="PF01569">
    <property type="entry name" value="PAP2"/>
    <property type="match status" value="1"/>
</dbReference>
<keyword evidence="1" id="KW-0472">Membrane</keyword>
<dbReference type="HOGENOM" id="CLU_068892_2_0_2"/>
<dbReference type="PANTHER" id="PTHR14969:SF13">
    <property type="entry name" value="AT30094P"/>
    <property type="match status" value="1"/>
</dbReference>
<keyword evidence="4" id="KW-1185">Reference proteome</keyword>
<evidence type="ECO:0000313" key="3">
    <source>
        <dbReference type="EMBL" id="ADV64384.1"/>
    </source>
</evidence>
<evidence type="ECO:0000313" key="4">
    <source>
        <dbReference type="Proteomes" id="UP000001068"/>
    </source>
</evidence>
<dbReference type="PANTHER" id="PTHR14969">
    <property type="entry name" value="SPHINGOSINE-1-PHOSPHATE PHOSPHOHYDROLASE"/>
    <property type="match status" value="1"/>
</dbReference>
<dbReference type="SMART" id="SM00014">
    <property type="entry name" value="acidPPc"/>
    <property type="match status" value="1"/>
</dbReference>
<protein>
    <submittedName>
        <fullName evidence="3">Phosphoesterase PA-phosphatase related protein</fullName>
    </submittedName>
</protein>
<evidence type="ECO:0000259" key="2">
    <source>
        <dbReference type="SMART" id="SM00014"/>
    </source>
</evidence>
<keyword evidence="1" id="KW-1133">Transmembrane helix</keyword>
<dbReference type="InterPro" id="IPR036938">
    <property type="entry name" value="PAP2/HPO_sf"/>
</dbReference>
<feature type="transmembrane region" description="Helical" evidence="1">
    <location>
        <begin position="42"/>
        <end position="65"/>
    </location>
</feature>
<feature type="transmembrane region" description="Helical" evidence="1">
    <location>
        <begin position="120"/>
        <end position="140"/>
    </location>
</feature>
<reference evidence="3 4" key="2">
    <citation type="journal article" date="2011" name="Stand. Genomic Sci.">
        <title>Complete genome sequence of Desulfurococcus mucosus type strain (O7/1).</title>
        <authorList>
            <person name="Wirth R."/>
            <person name="Chertkov O."/>
            <person name="Held B."/>
            <person name="Lapidus A."/>
            <person name="Nolan M."/>
            <person name="Lucas S."/>
            <person name="Hammon N."/>
            <person name="Deshpande S."/>
            <person name="Cheng J.F."/>
            <person name="Tapia R."/>
            <person name="Han C."/>
            <person name="Goodwin L."/>
            <person name="Pitluck S."/>
            <person name="Liolios K."/>
            <person name="Ioanna P."/>
            <person name="Ivanova N."/>
            <person name="Mavromatis K."/>
            <person name="Mikhailova N."/>
            <person name="Pati A."/>
            <person name="Chen A."/>
            <person name="Palaniappan K."/>
            <person name="Land M."/>
            <person name="Hauser L."/>
            <person name="Chang Y.J."/>
            <person name="Jeffries C.D."/>
            <person name="Bilek Y."/>
            <person name="Hader T."/>
            <person name="Rohde M."/>
            <person name="Spring S."/>
            <person name="Sikorski J."/>
            <person name="Goker M."/>
            <person name="Woyke T."/>
            <person name="Bristow J."/>
            <person name="Eisen J.A."/>
            <person name="Markowitz V."/>
            <person name="Hugenholtz P."/>
            <person name="Kyrpides N.C."/>
            <person name="Klenk H.P."/>
        </authorList>
    </citation>
    <scope>NUCLEOTIDE SEQUENCE [LARGE SCALE GENOMIC DNA]</scope>
    <source>
        <strain evidence="4">ATCC 35584 / DSM 2162 / JCM 9187 / O7/1</strain>
    </source>
</reference>
<dbReference type="Gene3D" id="1.20.144.10">
    <property type="entry name" value="Phosphatidic acid phosphatase type 2/haloperoxidase"/>
    <property type="match status" value="1"/>
</dbReference>
<name>E8RAH4_DESM0</name>
<dbReference type="InterPro" id="IPR000326">
    <property type="entry name" value="PAP2/HPO"/>
</dbReference>
<gene>
    <name evidence="3" type="ordered locus">Desmu_0065</name>
</gene>
<dbReference type="eggNOG" id="arCOG03056">
    <property type="taxonomic scope" value="Archaea"/>
</dbReference>
<dbReference type="KEGG" id="dmu:Desmu_0065"/>
<keyword evidence="1" id="KW-0812">Transmembrane</keyword>
<dbReference type="GeneID" id="10152748"/>
<sequence precursor="true">MPGKMRSVKCQAALYMGVALALSMLLNNTAAWKVWSLLGEEYIYLFTGIILFYLVDPYIGVYTVLATTASGALNLALKHLFNTPRPPNPLVKVEGPGFPSGHAQVSASFWSMLTLLRREACLAALSLVMVTGVSLSRLYLRAHYPIDVAGGVVVGLTVSVALNQAGTRLSLGKTMLATGTAVSALSLIALVLNPGGTTAQGLLGVGAATAISAVFIEESVKALRNSALRPRLEMLAASGVLIAVLYLAARTGGILKIPLYTAMGLVLYGTPLIYTGLHGKAEKSRRG</sequence>
<organism evidence="3 4">
    <name type="scientific">Desulfurococcus mucosus (strain ATCC 35584 / DSM 2162 / JCM 9187 / O7/1)</name>
    <dbReference type="NCBI Taxonomy" id="765177"/>
    <lineage>
        <taxon>Archaea</taxon>
        <taxon>Thermoproteota</taxon>
        <taxon>Thermoprotei</taxon>
        <taxon>Desulfurococcales</taxon>
        <taxon>Desulfurococcaceae</taxon>
        <taxon>Desulfurococcus</taxon>
    </lineage>
</organism>
<dbReference type="Proteomes" id="UP000001068">
    <property type="component" value="Chromosome"/>
</dbReference>
<dbReference type="RefSeq" id="WP_013561606.1">
    <property type="nucleotide sequence ID" value="NC_014961.1"/>
</dbReference>
<dbReference type="OrthoDB" id="10182at2157"/>
<accession>E8RAH4</accession>
<feature type="transmembrane region" description="Helical" evidence="1">
    <location>
        <begin position="146"/>
        <end position="162"/>
    </location>
</feature>
<feature type="domain" description="Phosphatidic acid phosphatase type 2/haloperoxidase" evidence="2">
    <location>
        <begin position="59"/>
        <end position="163"/>
    </location>
</feature>
<dbReference type="STRING" id="765177.Desmu_0065"/>
<dbReference type="EMBL" id="CP002363">
    <property type="protein sequence ID" value="ADV64384.1"/>
    <property type="molecule type" value="Genomic_DNA"/>
</dbReference>
<proteinExistence type="predicted"/>